<dbReference type="OrthoDB" id="3492129at2759"/>
<gene>
    <name evidence="2" type="ORF">FBEOM_5515</name>
</gene>
<evidence type="ECO:0000256" key="1">
    <source>
        <dbReference type="SAM" id="MobiDB-lite"/>
    </source>
</evidence>
<reference evidence="2" key="2">
    <citation type="submission" date="2020-02" db="EMBL/GenBank/DDBJ databases">
        <title>Identification and distribution of gene clusters putatively required for synthesis of sphingolipid metabolism inhibitors in phylogenetically diverse species of the filamentous fungus Fusarium.</title>
        <authorList>
            <person name="Kim H.-S."/>
            <person name="Busman M."/>
            <person name="Brown D.W."/>
            <person name="Divon H."/>
            <person name="Uhlig S."/>
            <person name="Proctor R.H."/>
        </authorList>
    </citation>
    <scope>NUCLEOTIDE SEQUENCE</scope>
    <source>
        <strain evidence="2">NRRL 25174</strain>
    </source>
</reference>
<reference evidence="2" key="1">
    <citation type="journal article" date="2017" name="Mycologia">
        <title>Fusarium algeriense, sp. nov., a novel toxigenic crown rot pathogen of durum wheat from Algeria is nested in the Fusarium burgessii species complex.</title>
        <authorList>
            <person name="Laraba I."/>
            <person name="Keddad A."/>
            <person name="Boureghda H."/>
            <person name="Abdallah N."/>
            <person name="Vaughan M.M."/>
            <person name="Proctor R.H."/>
            <person name="Busman M."/>
            <person name="O'Donnell K."/>
        </authorList>
    </citation>
    <scope>NUCLEOTIDE SEQUENCE</scope>
    <source>
        <strain evidence="2">NRRL 25174</strain>
    </source>
</reference>
<keyword evidence="3" id="KW-1185">Reference proteome</keyword>
<feature type="compositionally biased region" description="Acidic residues" evidence="1">
    <location>
        <begin position="60"/>
        <end position="73"/>
    </location>
</feature>
<dbReference type="AlphaFoldDB" id="A0A9P5AKS8"/>
<dbReference type="Proteomes" id="UP000730481">
    <property type="component" value="Unassembled WGS sequence"/>
</dbReference>
<feature type="region of interest" description="Disordered" evidence="1">
    <location>
        <begin position="1"/>
        <end position="22"/>
    </location>
</feature>
<proteinExistence type="predicted"/>
<sequence length="396" mass="44404">MSTVAAEAQPRPAIEPIRTSGPDLKVRSLRSRIIQKSPSWIPSPLSPHSRPLPELREPKDDDMEQGEEMEFDQLEPQKRDMTKLESSLRNVSLRPVAQLSLPSPSTSTLPSRRSPLSAPLLAPPVFRRPVLAEETRSMLLQESDAERGDESAYTEYERRQSAPGGHLHTRAMHLARQRELHRHRWIAASNRPREPEIYVLPIEFRRLSQLSLSDAEAPSPYPPERRLTTRVVVHSPGRKSIMLTRTFDLDELRAILPNVSPVEQNQDDRRASVVTLHPPSVSSRASSPGVSHERRHSHGALPRTLPGTDLKRLSAFERKGSRQGSPPVAIRLSYARAYLPVLAAIILSEHVRPGATVKLPLPHPRAWEDTVAHLYTGRFALTEPIKQNILHLGGSV</sequence>
<organism evidence="2 3">
    <name type="scientific">Fusarium beomiforme</name>
    <dbReference type="NCBI Taxonomy" id="44412"/>
    <lineage>
        <taxon>Eukaryota</taxon>
        <taxon>Fungi</taxon>
        <taxon>Dikarya</taxon>
        <taxon>Ascomycota</taxon>
        <taxon>Pezizomycotina</taxon>
        <taxon>Sordariomycetes</taxon>
        <taxon>Hypocreomycetidae</taxon>
        <taxon>Hypocreales</taxon>
        <taxon>Nectriaceae</taxon>
        <taxon>Fusarium</taxon>
        <taxon>Fusarium burgessii species complex</taxon>
    </lineage>
</organism>
<feature type="compositionally biased region" description="Low complexity" evidence="1">
    <location>
        <begin position="99"/>
        <end position="120"/>
    </location>
</feature>
<feature type="region of interest" description="Disordered" evidence="1">
    <location>
        <begin position="137"/>
        <end position="167"/>
    </location>
</feature>
<comment type="caution">
    <text evidence="2">The sequence shown here is derived from an EMBL/GenBank/DDBJ whole genome shotgun (WGS) entry which is preliminary data.</text>
</comment>
<dbReference type="EMBL" id="PVQB02000234">
    <property type="protein sequence ID" value="KAF4340575.1"/>
    <property type="molecule type" value="Genomic_DNA"/>
</dbReference>
<feature type="region of interest" description="Disordered" evidence="1">
    <location>
        <begin position="37"/>
        <end position="120"/>
    </location>
</feature>
<protein>
    <submittedName>
        <fullName evidence="2">Uncharacterized protein</fullName>
    </submittedName>
</protein>
<name>A0A9P5AKS8_9HYPO</name>
<evidence type="ECO:0000313" key="3">
    <source>
        <dbReference type="Proteomes" id="UP000730481"/>
    </source>
</evidence>
<feature type="compositionally biased region" description="Low complexity" evidence="1">
    <location>
        <begin position="278"/>
        <end position="290"/>
    </location>
</feature>
<feature type="compositionally biased region" description="Basic and acidic residues" evidence="1">
    <location>
        <begin position="144"/>
        <end position="160"/>
    </location>
</feature>
<accession>A0A9P5AKS8</accession>
<evidence type="ECO:0000313" key="2">
    <source>
        <dbReference type="EMBL" id="KAF4340575.1"/>
    </source>
</evidence>
<feature type="region of interest" description="Disordered" evidence="1">
    <location>
        <begin position="274"/>
        <end position="309"/>
    </location>
</feature>